<evidence type="ECO:0000256" key="11">
    <source>
        <dbReference type="SAM" id="MobiDB-lite"/>
    </source>
</evidence>
<evidence type="ECO:0000313" key="14">
    <source>
        <dbReference type="Proteomes" id="UP000053257"/>
    </source>
</evidence>
<dbReference type="CDD" id="cd09839">
    <property type="entry name" value="M1_like_TAF2"/>
    <property type="match status" value="1"/>
</dbReference>
<feature type="region of interest" description="Disordered" evidence="11">
    <location>
        <begin position="1457"/>
        <end position="1626"/>
    </location>
</feature>
<dbReference type="InterPro" id="IPR027268">
    <property type="entry name" value="Peptidase_M4/M1_CTD_sf"/>
</dbReference>
<feature type="compositionally biased region" description="Basic and acidic residues" evidence="11">
    <location>
        <begin position="1457"/>
        <end position="1508"/>
    </location>
</feature>
<gene>
    <name evidence="13" type="ORF">PHLGIDRAFT_99141</name>
</gene>
<keyword evidence="5 10" id="KW-0103">Bromodomain</keyword>
<dbReference type="PRINTS" id="PR00503">
    <property type="entry name" value="BROMODOMAIN"/>
</dbReference>
<evidence type="ECO:0000256" key="2">
    <source>
        <dbReference type="ARBA" id="ARBA00010937"/>
    </source>
</evidence>
<dbReference type="SMART" id="SM00297">
    <property type="entry name" value="BROMO"/>
    <property type="match status" value="3"/>
</dbReference>
<protein>
    <recommendedName>
        <fullName evidence="3">Transcription initiation factor TFIID subunit 2</fullName>
    </recommendedName>
    <alternativeName>
        <fullName evidence="9">TBP-associated factor 2</fullName>
    </alternativeName>
</protein>
<evidence type="ECO:0000256" key="7">
    <source>
        <dbReference type="ARBA" id="ARBA00023242"/>
    </source>
</evidence>
<feature type="domain" description="Bromo" evidence="12">
    <location>
        <begin position="1645"/>
        <end position="1717"/>
    </location>
</feature>
<dbReference type="PROSITE" id="PS50014">
    <property type="entry name" value="BROMODOMAIN_2"/>
    <property type="match status" value="3"/>
</dbReference>
<organism evidence="13 14">
    <name type="scientific">Phlebiopsis gigantea (strain 11061_1 CR5-6)</name>
    <name type="common">White-rot fungus</name>
    <name type="synonym">Peniophora gigantea</name>
    <dbReference type="NCBI Taxonomy" id="745531"/>
    <lineage>
        <taxon>Eukaryota</taxon>
        <taxon>Fungi</taxon>
        <taxon>Dikarya</taxon>
        <taxon>Basidiomycota</taxon>
        <taxon>Agaricomycotina</taxon>
        <taxon>Agaricomycetes</taxon>
        <taxon>Polyporales</taxon>
        <taxon>Phanerochaetaceae</taxon>
        <taxon>Phlebiopsis</taxon>
    </lineage>
</organism>
<dbReference type="CDD" id="cd04369">
    <property type="entry name" value="Bromodomain"/>
    <property type="match status" value="3"/>
</dbReference>
<dbReference type="GO" id="GO:0000976">
    <property type="term" value="F:transcription cis-regulatory region binding"/>
    <property type="evidence" value="ECO:0007669"/>
    <property type="project" value="TreeGrafter"/>
</dbReference>
<keyword evidence="4" id="KW-0805">Transcription regulation</keyword>
<evidence type="ECO:0000256" key="1">
    <source>
        <dbReference type="ARBA" id="ARBA00004123"/>
    </source>
</evidence>
<name>A0A0C3PV77_PHLG1</name>
<keyword evidence="7" id="KW-0539">Nucleus</keyword>
<dbReference type="InterPro" id="IPR042097">
    <property type="entry name" value="Aminopeptidase_N-like_N_sf"/>
</dbReference>
<dbReference type="PANTHER" id="PTHR15137">
    <property type="entry name" value="TRANSCRIPTION INITIATION FACTOR TFIID"/>
    <property type="match status" value="1"/>
</dbReference>
<feature type="region of interest" description="Disordered" evidence="11">
    <location>
        <begin position="1189"/>
        <end position="1209"/>
    </location>
</feature>
<feature type="compositionally biased region" description="Basic and acidic residues" evidence="11">
    <location>
        <begin position="1587"/>
        <end position="1610"/>
    </location>
</feature>
<evidence type="ECO:0000256" key="9">
    <source>
        <dbReference type="ARBA" id="ARBA00076306"/>
    </source>
</evidence>
<feature type="domain" description="Bromo" evidence="12">
    <location>
        <begin position="1755"/>
        <end position="1829"/>
    </location>
</feature>
<dbReference type="GO" id="GO:0003682">
    <property type="term" value="F:chromatin binding"/>
    <property type="evidence" value="ECO:0007669"/>
    <property type="project" value="TreeGrafter"/>
</dbReference>
<dbReference type="SUPFAM" id="SSF47370">
    <property type="entry name" value="Bromodomain"/>
    <property type="match status" value="3"/>
</dbReference>
<comment type="function">
    <text evidence="8">Functions as a component of the DNA-binding general transcription factor complex TFIID. Binding of TFIID to a promoter (with or without TATA element) is the initial step in pre-initiation complex (PIC) formation. TFIID plays a key role in the regulation of gene expression by RNA polymerase II through different activities such as transcription activator interaction, core promoter recognition and selectivity, TFIIA and TFIIB interaction, chromatin modification (histone acetylation by TAF1), facilitation of DNA opening and initiation of transcription.</text>
</comment>
<dbReference type="GO" id="GO:0008270">
    <property type="term" value="F:zinc ion binding"/>
    <property type="evidence" value="ECO:0007669"/>
    <property type="project" value="InterPro"/>
</dbReference>
<dbReference type="GO" id="GO:0016251">
    <property type="term" value="F:RNA polymerase II general transcription initiation factor activity"/>
    <property type="evidence" value="ECO:0007669"/>
    <property type="project" value="TreeGrafter"/>
</dbReference>
<dbReference type="InterPro" id="IPR057991">
    <property type="entry name" value="TPR_TAF2_C"/>
</dbReference>
<evidence type="ECO:0000256" key="8">
    <source>
        <dbReference type="ARBA" id="ARBA00025346"/>
    </source>
</evidence>
<dbReference type="SUPFAM" id="SSF55486">
    <property type="entry name" value="Metalloproteases ('zincins'), catalytic domain"/>
    <property type="match status" value="1"/>
</dbReference>
<dbReference type="InterPro" id="IPR018359">
    <property type="entry name" value="Bromodomain_CS"/>
</dbReference>
<evidence type="ECO:0000256" key="5">
    <source>
        <dbReference type="ARBA" id="ARBA00023117"/>
    </source>
</evidence>
<accession>A0A0C3PV77</accession>
<evidence type="ECO:0000256" key="3">
    <source>
        <dbReference type="ARBA" id="ARBA00017363"/>
    </source>
</evidence>
<dbReference type="PANTHER" id="PTHR15137:SF9">
    <property type="entry name" value="TRANSCRIPTION INITIATION FACTOR TFIID SUBUNIT 2"/>
    <property type="match status" value="1"/>
</dbReference>
<dbReference type="EMBL" id="KN840444">
    <property type="protein sequence ID" value="KIP11713.1"/>
    <property type="molecule type" value="Genomic_DNA"/>
</dbReference>
<dbReference type="Pfam" id="PF01433">
    <property type="entry name" value="Peptidase_M1"/>
    <property type="match status" value="1"/>
</dbReference>
<comment type="subcellular location">
    <subcellularLocation>
        <location evidence="1">Nucleus</location>
    </subcellularLocation>
</comment>
<dbReference type="OrthoDB" id="308861at2759"/>
<dbReference type="Gene3D" id="1.20.920.10">
    <property type="entry name" value="Bromodomain-like"/>
    <property type="match status" value="3"/>
</dbReference>
<dbReference type="GO" id="GO:0005669">
    <property type="term" value="C:transcription factor TFIID complex"/>
    <property type="evidence" value="ECO:0007669"/>
    <property type="project" value="InterPro"/>
</dbReference>
<dbReference type="Pfam" id="PF25577">
    <property type="entry name" value="TPR_TAF2_C"/>
    <property type="match status" value="1"/>
</dbReference>
<dbReference type="InterPro" id="IPR057345">
    <property type="entry name" value="Ig-like_TAF2"/>
</dbReference>
<comment type="similarity">
    <text evidence="2">Belongs to the TAF2 family.</text>
</comment>
<feature type="region of interest" description="Disordered" evidence="11">
    <location>
        <begin position="1846"/>
        <end position="1871"/>
    </location>
</feature>
<dbReference type="Proteomes" id="UP000053257">
    <property type="component" value="Unassembled WGS sequence"/>
</dbReference>
<dbReference type="InterPro" id="IPR001487">
    <property type="entry name" value="Bromodomain"/>
</dbReference>
<evidence type="ECO:0000256" key="6">
    <source>
        <dbReference type="ARBA" id="ARBA00023163"/>
    </source>
</evidence>
<dbReference type="PROSITE" id="PS00633">
    <property type="entry name" value="BROMODOMAIN_1"/>
    <property type="match status" value="2"/>
</dbReference>
<evidence type="ECO:0000256" key="4">
    <source>
        <dbReference type="ARBA" id="ARBA00023015"/>
    </source>
</evidence>
<feature type="compositionally biased region" description="Basic residues" evidence="11">
    <location>
        <begin position="1416"/>
        <end position="1426"/>
    </location>
</feature>
<dbReference type="Pfam" id="PF00439">
    <property type="entry name" value="Bromodomain"/>
    <property type="match status" value="3"/>
</dbReference>
<keyword evidence="14" id="KW-1185">Reference proteome</keyword>
<dbReference type="GO" id="GO:0006367">
    <property type="term" value="P:transcription initiation at RNA polymerase II promoter"/>
    <property type="evidence" value="ECO:0007669"/>
    <property type="project" value="TreeGrafter"/>
</dbReference>
<dbReference type="Gene3D" id="1.10.390.10">
    <property type="entry name" value="Neutral Protease Domain 2"/>
    <property type="match status" value="1"/>
</dbReference>
<feature type="region of interest" description="Disordered" evidence="11">
    <location>
        <begin position="1339"/>
        <end position="1426"/>
    </location>
</feature>
<dbReference type="InterPro" id="IPR036427">
    <property type="entry name" value="Bromodomain-like_sf"/>
</dbReference>
<dbReference type="HOGENOM" id="CLU_002317_1_0_1"/>
<keyword evidence="6" id="KW-0804">Transcription</keyword>
<dbReference type="GO" id="GO:0006325">
    <property type="term" value="P:chromatin organization"/>
    <property type="evidence" value="ECO:0007669"/>
    <property type="project" value="UniProtKB-ARBA"/>
</dbReference>
<evidence type="ECO:0000259" key="12">
    <source>
        <dbReference type="PROSITE" id="PS50014"/>
    </source>
</evidence>
<dbReference type="Gene3D" id="2.60.40.1730">
    <property type="entry name" value="tricorn interacting facor f3 domain"/>
    <property type="match status" value="1"/>
</dbReference>
<dbReference type="InterPro" id="IPR037813">
    <property type="entry name" value="TAF2"/>
</dbReference>
<reference evidence="13 14" key="1">
    <citation type="journal article" date="2014" name="PLoS Genet.">
        <title>Analysis of the Phlebiopsis gigantea genome, transcriptome and secretome provides insight into its pioneer colonization strategies of wood.</title>
        <authorList>
            <person name="Hori C."/>
            <person name="Ishida T."/>
            <person name="Igarashi K."/>
            <person name="Samejima M."/>
            <person name="Suzuki H."/>
            <person name="Master E."/>
            <person name="Ferreira P."/>
            <person name="Ruiz-Duenas F.J."/>
            <person name="Held B."/>
            <person name="Canessa P."/>
            <person name="Larrondo L.F."/>
            <person name="Schmoll M."/>
            <person name="Druzhinina I.S."/>
            <person name="Kubicek C.P."/>
            <person name="Gaskell J.A."/>
            <person name="Kersten P."/>
            <person name="St John F."/>
            <person name="Glasner J."/>
            <person name="Sabat G."/>
            <person name="Splinter BonDurant S."/>
            <person name="Syed K."/>
            <person name="Yadav J."/>
            <person name="Mgbeahuruike A.C."/>
            <person name="Kovalchuk A."/>
            <person name="Asiegbu F.O."/>
            <person name="Lackner G."/>
            <person name="Hoffmeister D."/>
            <person name="Rencoret J."/>
            <person name="Gutierrez A."/>
            <person name="Sun H."/>
            <person name="Lindquist E."/>
            <person name="Barry K."/>
            <person name="Riley R."/>
            <person name="Grigoriev I.V."/>
            <person name="Henrissat B."/>
            <person name="Kues U."/>
            <person name="Berka R.M."/>
            <person name="Martinez A.T."/>
            <person name="Covert S.F."/>
            <person name="Blanchette R.A."/>
            <person name="Cullen D."/>
        </authorList>
    </citation>
    <scope>NUCLEOTIDE SEQUENCE [LARGE SCALE GENOMIC DNA]</scope>
    <source>
        <strain evidence="13 14">11061_1 CR5-6</strain>
    </source>
</reference>
<evidence type="ECO:0000313" key="13">
    <source>
        <dbReference type="EMBL" id="KIP11713.1"/>
    </source>
</evidence>
<proteinExistence type="inferred from homology"/>
<feature type="domain" description="Bromo" evidence="12">
    <location>
        <begin position="1246"/>
        <end position="1318"/>
    </location>
</feature>
<feature type="compositionally biased region" description="Low complexity" evidence="11">
    <location>
        <begin position="1399"/>
        <end position="1411"/>
    </location>
</feature>
<dbReference type="STRING" id="745531.A0A0C3PV77"/>
<dbReference type="GO" id="GO:0008237">
    <property type="term" value="F:metallopeptidase activity"/>
    <property type="evidence" value="ECO:0007669"/>
    <property type="project" value="InterPro"/>
</dbReference>
<dbReference type="InterPro" id="IPR014782">
    <property type="entry name" value="Peptidase_M1_dom"/>
</dbReference>
<sequence length="1871" mass="210031">MQREHARHGFSISHQKVVLELDFAGSLWGYTELTVVPESKDLRAIHLNSRQCTIHSVTVASQPAEFVHNDPLTTLHTSKPQDGHTHPELKRQLYSALAEGDEGELSIGIPKDVVIKQSGHALSGIVSEAATPEPQTPGFTSQPSMAAFEFAPIVVKVVYSLRNPADGVQFVLPSDAYPYRVPHVYTTPSSPDSARCWVPCLDNLWVKCTWEFQFVVPRHLEQMDEDLDLDDDEPQESDYPTVVVCSGELMEQISHPHNSGKTIFLFFQATLTSAQHIAWAAGPFHVHTIPSEMTTAEDASGILQPSMHAFCLPGQEQQLTSSVSSMRSAMSFFSSEFGSYPFGSYKLVFVDEMPTQRFDAASLSIVTVDLLHGEDAIDQVYETRLCLSHALACQWIGINIQQKTWSDTWLVNGLGLYITGLYLRKLLGTNEYRFRLKKDMERIVDMDSGPMFPICQPQVLEPPDTTQLAFINLKAPLILHILDRRLGKSGTSLGLSRVLPKVFLSAISGEMQNNTISTHAFLRMCRKVSGIDPRSFAEQWIYGSGCPTFGFSASFNRKKMAVEIQMRQDSPAYKAHENNDVEKILYKPVQFFEGQMTIRIHEADGTPYEHVLDIRSPFKRYEVPFNTKYKRVRRNTKRYLARQAAAQAAAEGDAEAAAAMDMIDMGFGLEIWEKEKERENWKVADWTEEDEQNMSGQTYEWIRIDADFEWISAISFDQKDYMWVSQLQRDRDVVAQYEAITILARQPNAILSSTFTKTVLVSNYYFRIRCEAAQALVTCAVQRLDWIGLFHLFKLFLRYCYEPEDPNQDLFTHTYVPRPNEFNDFAEYFVRKSLLQAISRVRFENGKTPTVVRQFLIDQLRYNDNTSNPYSDALYICTIIAALACATVSTVPPERGEFVTADSRPPMDPADVELLKQAVAEVDRYRSMDRLIPSIHNVVSIATVEFHLLLSVANLISCDNRMLIPLTREGNYTQVRMAAFDALFLTKWYTPNIMQYVLSVMAHDSSRTIRRYVARNACQSLALLVNMGEMEVVKKSKSVLVEEDGASAEGKKDNQQKSDLDLMLKALRKDPDVGKNPTLRNLLMPLALSPDVDREVRWCLLKLADLVFRGDQEQPPKVVIHLPPTPVIEAPPPLPITIKPPLKPQRTLSIKEGTPIKSPLTPAVGSTKLKLSGAGTRIDVTARFPDISTPRTDLKRASNGGFAVPKPPVPKKAVTKAVAKHVPKAQSGGMTTHDVVGCRATLKKLIAHKSAPLFRQPVDPVRDRAPDYLQVIKNPMDLSTMGVKLDRGLYKDRSAFEQDFRLMVTNAKLYNAPKSYPFEEASKLETYFEREWTRMNKTLEAKAPPRKPEAPQLPPLTPTVKIHPSTRVPPTPATPTPASSASSRPVIKLKVGGPKLNGSVPSPVSIPAPVSESFKFPKKPKDKKLKPTPLATFTTVESYFDDQSADADLLEEVLAIEREQKEGKQRDSLEKDRTREKDRERPREKERDLEDRELERKRDREKDKDKQTIPKVIIGKRKKPAPVEANDEDEILALATPAKKEKSAAPSPVPIAGPSTASAKSSEKGSARPSPAPVPVATPQPKNGVTKSEKGLKERDPIPKPSLKGKEREVPSPVPTPKSKKPSPVRAAITPINERKCKDIVRTLQKNPDAAIFLQPVDPVRDGCPTYYEEIKVPMDFGTIQAKLNSAEYRTMEEFAKDVELIFANCRQFNPPTTYPVNCADAVEKVWIPLWSKTMQKKLQPSEKKSLQGLMNKLVADPISFIFREPVDPVLLQIPTYFDVIPKKNARDLRTIRQKLDTEKYDSIDAWEADMDLMIDNAVLFNGAESEVGVIATQLRNKYKDMIANVRGGSSSKRKGGEKGTPQPTKKARLG</sequence>
<dbReference type="Pfam" id="PF25316">
    <property type="entry name" value="TAF2_3rd"/>
    <property type="match status" value="1"/>
</dbReference>
<dbReference type="FunFam" id="1.10.390.10:FF:000011">
    <property type="entry name" value="Transcription initiation factor TFIID subunit"/>
    <property type="match status" value="1"/>
</dbReference>
<feature type="compositionally biased region" description="Low complexity" evidence="11">
    <location>
        <begin position="1376"/>
        <end position="1386"/>
    </location>
</feature>
<dbReference type="SUPFAM" id="SSF63737">
    <property type="entry name" value="Leukotriene A4 hydrolase N-terminal domain"/>
    <property type="match status" value="1"/>
</dbReference>
<evidence type="ECO:0000256" key="10">
    <source>
        <dbReference type="PROSITE-ProRule" id="PRU00035"/>
    </source>
</evidence>